<reference evidence="3" key="1">
    <citation type="journal article" date="2015" name="J. Biotechnol.">
        <title>Complete genome sequence of Streptomyces ambofaciens ATCC 23877, the spiramycin producer.</title>
        <authorList>
            <person name="Thibessard A."/>
            <person name="Haas D."/>
            <person name="Gerbaud C."/>
            <person name="Aigle B."/>
            <person name="Lautru S."/>
            <person name="Pernodet J.L."/>
            <person name="Leblond P."/>
        </authorList>
    </citation>
    <scope>NUCLEOTIDE SEQUENCE [LARGE SCALE GENOMIC DNA]</scope>
    <source>
        <strain evidence="3">ATCC 23877 / 3486 / DSM 40053 / JCM 4204 / NBRC 12836 / NRRL B-2516</strain>
    </source>
</reference>
<dbReference type="EMBL" id="CP012382">
    <property type="protein sequence ID" value="AKZ57051.1"/>
    <property type="molecule type" value="Genomic_DNA"/>
</dbReference>
<feature type="region of interest" description="Disordered" evidence="1">
    <location>
        <begin position="1"/>
        <end position="29"/>
    </location>
</feature>
<proteinExistence type="predicted"/>
<name>A0A0K2AVY4_STRA7</name>
<feature type="region of interest" description="Disordered" evidence="1">
    <location>
        <begin position="49"/>
        <end position="70"/>
    </location>
</feature>
<dbReference type="KEGG" id="samb:SAM23877_4006"/>
<dbReference type="Proteomes" id="UP000061018">
    <property type="component" value="Chromosome"/>
</dbReference>
<gene>
    <name evidence="2" type="ORF">SAM23877_4006</name>
</gene>
<organism evidence="2 3">
    <name type="scientific">Streptomyces ambofaciens (strain ATCC 23877 / 3486 / DSM 40053 / JCM 4204 / NBRC 12836 / NRRL B-2516)</name>
    <dbReference type="NCBI Taxonomy" id="278992"/>
    <lineage>
        <taxon>Bacteria</taxon>
        <taxon>Bacillati</taxon>
        <taxon>Actinomycetota</taxon>
        <taxon>Actinomycetes</taxon>
        <taxon>Kitasatosporales</taxon>
        <taxon>Streptomycetaceae</taxon>
        <taxon>Streptomyces</taxon>
    </lineage>
</organism>
<evidence type="ECO:0000313" key="3">
    <source>
        <dbReference type="Proteomes" id="UP000061018"/>
    </source>
</evidence>
<dbReference type="AlphaFoldDB" id="A0A0K2AVY4"/>
<sequence length="70" mass="7508">MSAYDAPSVGRQSDRHGNVTPGAYNPHGGGRVQLAWQRFSIFPRQRVAPPCGHPSGPSVPVWSARPAACR</sequence>
<protein>
    <submittedName>
        <fullName evidence="2">Uncharacterized protein</fullName>
    </submittedName>
</protein>
<accession>A0A0K2AVY4</accession>
<evidence type="ECO:0000313" key="2">
    <source>
        <dbReference type="EMBL" id="AKZ57051.1"/>
    </source>
</evidence>
<evidence type="ECO:0000256" key="1">
    <source>
        <dbReference type="SAM" id="MobiDB-lite"/>
    </source>
</evidence>